<keyword evidence="2 5" id="KW-0560">Oxidoreductase</keyword>
<gene>
    <name evidence="5" type="primary">hcaB_1</name>
    <name evidence="5" type="ORF">DSM104440_00739</name>
</gene>
<sequence length="264" mass="28369">MKDNVVIITGASKGIGAELARQLAAKGSSLMLAAREVPALEKVATECRALGAKAEVIRTDVAVEADCKAMVERTVAAFGRVDTLVNNAGMTMWARFEDIEDMSILERLMQVNYMGSVYCTRHALPHLKRSRGRIVGVASLTGLTGVPTRSGYAAAKHAMRGFFDSLRIELADSGVTVTMIYPGFVATGVRENATGPDGKPIQVDPVKENEVMSVGECARITAKAIEGRRREVVMTARGKIAAWIKLVAPGLVDNIARRAIEKAR</sequence>
<dbReference type="EC" id="1.3.1.87" evidence="5"/>
<dbReference type="RefSeq" id="WP_171160722.1">
    <property type="nucleotide sequence ID" value="NZ_CP053073.1"/>
</dbReference>
<dbReference type="InterPro" id="IPR057326">
    <property type="entry name" value="KR_dom"/>
</dbReference>
<dbReference type="GO" id="GO:0016020">
    <property type="term" value="C:membrane"/>
    <property type="evidence" value="ECO:0007669"/>
    <property type="project" value="TreeGrafter"/>
</dbReference>
<dbReference type="SMART" id="SM00822">
    <property type="entry name" value="PKS_KR"/>
    <property type="match status" value="1"/>
</dbReference>
<dbReference type="InParanoid" id="A0A6M4H7I0"/>
<dbReference type="PANTHER" id="PTHR44196">
    <property type="entry name" value="DEHYDROGENASE/REDUCTASE SDR FAMILY MEMBER 7B"/>
    <property type="match status" value="1"/>
</dbReference>
<dbReference type="InterPro" id="IPR036291">
    <property type="entry name" value="NAD(P)-bd_dom_sf"/>
</dbReference>
<evidence type="ECO:0000313" key="6">
    <source>
        <dbReference type="Proteomes" id="UP000503096"/>
    </source>
</evidence>
<evidence type="ECO:0000256" key="3">
    <source>
        <dbReference type="RuleBase" id="RU000363"/>
    </source>
</evidence>
<name>A0A6M4H7I0_9PROT</name>
<evidence type="ECO:0000313" key="5">
    <source>
        <dbReference type="EMBL" id="QJR13947.1"/>
    </source>
</evidence>
<evidence type="ECO:0000256" key="2">
    <source>
        <dbReference type="ARBA" id="ARBA00023002"/>
    </source>
</evidence>
<dbReference type="PROSITE" id="PS00061">
    <property type="entry name" value="ADH_SHORT"/>
    <property type="match status" value="1"/>
</dbReference>
<dbReference type="InterPro" id="IPR002347">
    <property type="entry name" value="SDR_fam"/>
</dbReference>
<comment type="similarity">
    <text evidence="1 3">Belongs to the short-chain dehydrogenases/reductases (SDR) family.</text>
</comment>
<dbReference type="NCBIfam" id="NF004825">
    <property type="entry name" value="PRK06181.1"/>
    <property type="match status" value="1"/>
</dbReference>
<dbReference type="SUPFAM" id="SSF51735">
    <property type="entry name" value="NAD(P)-binding Rossmann-fold domains"/>
    <property type="match status" value="1"/>
</dbReference>
<reference evidence="5 6" key="1">
    <citation type="submission" date="2020-04" db="EMBL/GenBank/DDBJ databases">
        <title>Usitatibacter rugosus gen. nov., sp. nov. and Usitatibacter palustris sp. nov., novel members of Usitatibacteraceae fam. nov. within the order Nitrosomonadales isolated from soil.</title>
        <authorList>
            <person name="Huber K.J."/>
            <person name="Neumann-Schaal M."/>
            <person name="Geppert A."/>
            <person name="Luckner M."/>
            <person name="Wanner G."/>
            <person name="Overmann J."/>
        </authorList>
    </citation>
    <scope>NUCLEOTIDE SEQUENCE [LARGE SCALE GENOMIC DNA]</scope>
    <source>
        <strain evidence="5 6">Swamp67</strain>
    </source>
</reference>
<feature type="domain" description="Ketoreductase" evidence="4">
    <location>
        <begin position="4"/>
        <end position="192"/>
    </location>
</feature>
<dbReference type="KEGG" id="upl:DSM104440_00739"/>
<proteinExistence type="inferred from homology"/>
<evidence type="ECO:0000259" key="4">
    <source>
        <dbReference type="SMART" id="SM00822"/>
    </source>
</evidence>
<accession>A0A6M4H7I0</accession>
<dbReference type="PANTHER" id="PTHR44196:SF1">
    <property type="entry name" value="DEHYDROGENASE_REDUCTASE SDR FAMILY MEMBER 7B"/>
    <property type="match status" value="1"/>
</dbReference>
<dbReference type="EMBL" id="CP053073">
    <property type="protein sequence ID" value="QJR13947.1"/>
    <property type="molecule type" value="Genomic_DNA"/>
</dbReference>
<keyword evidence="6" id="KW-1185">Reference proteome</keyword>
<organism evidence="5 6">
    <name type="scientific">Usitatibacter palustris</name>
    <dbReference type="NCBI Taxonomy" id="2732487"/>
    <lineage>
        <taxon>Bacteria</taxon>
        <taxon>Pseudomonadati</taxon>
        <taxon>Pseudomonadota</taxon>
        <taxon>Betaproteobacteria</taxon>
        <taxon>Nitrosomonadales</taxon>
        <taxon>Usitatibacteraceae</taxon>
        <taxon>Usitatibacter</taxon>
    </lineage>
</organism>
<dbReference type="Proteomes" id="UP000503096">
    <property type="component" value="Chromosome"/>
</dbReference>
<dbReference type="PRINTS" id="PR00080">
    <property type="entry name" value="SDRFAMILY"/>
</dbReference>
<dbReference type="PRINTS" id="PR00081">
    <property type="entry name" value="GDHRDH"/>
</dbReference>
<protein>
    <submittedName>
        <fullName evidence="5">3-phenylpropionate-dihydrodiol/cinnamic acid-dihydrodiol dehydrogenase</fullName>
        <ecNumber evidence="5">1.3.1.87</ecNumber>
    </submittedName>
</protein>
<dbReference type="AlphaFoldDB" id="A0A6M4H7I0"/>
<dbReference type="GO" id="GO:0018498">
    <property type="term" value="F:2,3-dihydroxy-2,3-dihydro-phenylpropionate dehydrogenase activity"/>
    <property type="evidence" value="ECO:0007669"/>
    <property type="project" value="UniProtKB-EC"/>
</dbReference>
<evidence type="ECO:0000256" key="1">
    <source>
        <dbReference type="ARBA" id="ARBA00006484"/>
    </source>
</evidence>
<dbReference type="Pfam" id="PF00106">
    <property type="entry name" value="adh_short"/>
    <property type="match status" value="1"/>
</dbReference>
<dbReference type="Gene3D" id="3.40.50.720">
    <property type="entry name" value="NAD(P)-binding Rossmann-like Domain"/>
    <property type="match status" value="1"/>
</dbReference>
<dbReference type="InterPro" id="IPR020904">
    <property type="entry name" value="Sc_DH/Rdtase_CS"/>
</dbReference>